<dbReference type="Pfam" id="PF00932">
    <property type="entry name" value="LTD"/>
    <property type="match status" value="1"/>
</dbReference>
<feature type="domain" description="PKD" evidence="3">
    <location>
        <begin position="259"/>
        <end position="308"/>
    </location>
</feature>
<feature type="transmembrane region" description="Helical" evidence="2">
    <location>
        <begin position="12"/>
        <end position="34"/>
    </location>
</feature>
<evidence type="ECO:0000313" key="5">
    <source>
        <dbReference type="EMBL" id="OGG59250.1"/>
    </source>
</evidence>
<dbReference type="EMBL" id="MFLD01000028">
    <property type="protein sequence ID" value="OGG59250.1"/>
    <property type="molecule type" value="Genomic_DNA"/>
</dbReference>
<evidence type="ECO:0008006" key="7">
    <source>
        <dbReference type="Google" id="ProtNLM"/>
    </source>
</evidence>
<dbReference type="InterPro" id="IPR035986">
    <property type="entry name" value="PKD_dom_sf"/>
</dbReference>
<keyword evidence="2" id="KW-0472">Membrane</keyword>
<gene>
    <name evidence="5" type="ORF">A3C86_02390</name>
</gene>
<accession>A0A1F6DD48</accession>
<dbReference type="Proteomes" id="UP000178042">
    <property type="component" value="Unassembled WGS sequence"/>
</dbReference>
<reference evidence="5 6" key="1">
    <citation type="journal article" date="2016" name="Nat. Commun.">
        <title>Thousands of microbial genomes shed light on interconnected biogeochemical processes in an aquifer system.</title>
        <authorList>
            <person name="Anantharaman K."/>
            <person name="Brown C.T."/>
            <person name="Hug L.A."/>
            <person name="Sharon I."/>
            <person name="Castelle C.J."/>
            <person name="Probst A.J."/>
            <person name="Thomas B.C."/>
            <person name="Singh A."/>
            <person name="Wilkins M.J."/>
            <person name="Karaoz U."/>
            <person name="Brodie E.L."/>
            <person name="Williams K.H."/>
            <person name="Hubbard S.S."/>
            <person name="Banfield J.F."/>
        </authorList>
    </citation>
    <scope>NUCLEOTIDE SEQUENCE [LARGE SCALE GENOMIC DNA]</scope>
</reference>
<dbReference type="Pfam" id="PF18911">
    <property type="entry name" value="PKD_4"/>
    <property type="match status" value="1"/>
</dbReference>
<sequence>MADLQSIRVQRIWGIAVSVFFLFLPIATSAQVVISEIMYDAPGLEGSGEHDWIEVFNAGASAVDISAYRFFEAGTNHTLKLESGSATLPSVGYAIIASATSTFLADWPAFSGTLFDSSFNLNSAGELIGIRVDTSDTTHDFTYVPSDAATNNGSSLHRASATAATFSAGTPSPGTGSLTVTGSSSGNLNSNSNSDATATPSQSSPSQTLTASAPVSSASNFPVEPQIFAYAGKDREAIAGADSIFEARAFNKNKEQIQPGRFLWTFGDGATAEGQTVMHHFPQPGRYAVVLDIADGLFSASHQVIVTVLPVSIKLTLHNGDIVLSNSSPKNLDLSYWNLRSDGKIFMIPKNTILLGNATVPFTKEITKLQATDDAALLYPNGVVAATVAKIVAAPPAPSSSTVTGANNSANVSPVSSARASYSEKEVAADSESFTDTNAQTASAAAAEVDSSETNGYVWWLGAIGLAVAGTGAVLASRRAGKKEWNIIEESAD</sequence>
<evidence type="ECO:0000313" key="6">
    <source>
        <dbReference type="Proteomes" id="UP000178042"/>
    </source>
</evidence>
<evidence type="ECO:0000256" key="1">
    <source>
        <dbReference type="SAM" id="MobiDB-lite"/>
    </source>
</evidence>
<dbReference type="AlphaFoldDB" id="A0A1F6DD48"/>
<dbReference type="PROSITE" id="PS50093">
    <property type="entry name" value="PKD"/>
    <property type="match status" value="1"/>
</dbReference>
<dbReference type="InterPro" id="IPR000601">
    <property type="entry name" value="PKD_dom"/>
</dbReference>
<dbReference type="PROSITE" id="PS51841">
    <property type="entry name" value="LTD"/>
    <property type="match status" value="1"/>
</dbReference>
<dbReference type="Gene3D" id="2.60.40.10">
    <property type="entry name" value="Immunoglobulins"/>
    <property type="match status" value="1"/>
</dbReference>
<feature type="transmembrane region" description="Helical" evidence="2">
    <location>
        <begin position="457"/>
        <end position="476"/>
    </location>
</feature>
<feature type="region of interest" description="Disordered" evidence="1">
    <location>
        <begin position="165"/>
        <end position="217"/>
    </location>
</feature>
<proteinExistence type="predicted"/>
<comment type="caution">
    <text evidence="5">The sequence shown here is derived from an EMBL/GenBank/DDBJ whole genome shotgun (WGS) entry which is preliminary data.</text>
</comment>
<keyword evidence="2" id="KW-1133">Transmembrane helix</keyword>
<dbReference type="InterPro" id="IPR013783">
    <property type="entry name" value="Ig-like_fold"/>
</dbReference>
<dbReference type="InterPro" id="IPR001322">
    <property type="entry name" value="Lamin_tail_dom"/>
</dbReference>
<protein>
    <recommendedName>
        <fullName evidence="7">PKD domain-containing protein</fullName>
    </recommendedName>
</protein>
<evidence type="ECO:0000259" key="3">
    <source>
        <dbReference type="PROSITE" id="PS50093"/>
    </source>
</evidence>
<name>A0A1F6DD48_9BACT</name>
<evidence type="ECO:0000259" key="4">
    <source>
        <dbReference type="PROSITE" id="PS51841"/>
    </source>
</evidence>
<dbReference type="SUPFAM" id="SSF49299">
    <property type="entry name" value="PKD domain"/>
    <property type="match status" value="1"/>
</dbReference>
<feature type="domain" description="LTD" evidence="4">
    <location>
        <begin position="19"/>
        <end position="145"/>
    </location>
</feature>
<keyword evidence="2" id="KW-0812">Transmembrane</keyword>
<feature type="compositionally biased region" description="Low complexity" evidence="1">
    <location>
        <begin position="165"/>
        <end position="214"/>
    </location>
</feature>
<evidence type="ECO:0000256" key="2">
    <source>
        <dbReference type="SAM" id="Phobius"/>
    </source>
</evidence>
<organism evidence="5 6">
    <name type="scientific">Candidatus Kaiserbacteria bacterium RIFCSPHIGHO2_02_FULL_49_16</name>
    <dbReference type="NCBI Taxonomy" id="1798490"/>
    <lineage>
        <taxon>Bacteria</taxon>
        <taxon>Candidatus Kaiseribacteriota</taxon>
    </lineage>
</organism>